<dbReference type="EMBL" id="VDFR01000164">
    <property type="protein sequence ID" value="TNC33959.1"/>
    <property type="molecule type" value="Genomic_DNA"/>
</dbReference>
<organism evidence="2 4">
    <name type="scientific">Mumia zhuanghuii</name>
    <dbReference type="NCBI Taxonomy" id="2585211"/>
    <lineage>
        <taxon>Bacteria</taxon>
        <taxon>Bacillati</taxon>
        <taxon>Actinomycetota</taxon>
        <taxon>Actinomycetes</taxon>
        <taxon>Propionibacteriales</taxon>
        <taxon>Nocardioidaceae</taxon>
        <taxon>Mumia</taxon>
    </lineage>
</organism>
<dbReference type="GO" id="GO:0008758">
    <property type="term" value="F:UDP-2,3-diacylglucosamine hydrolase activity"/>
    <property type="evidence" value="ECO:0007669"/>
    <property type="project" value="TreeGrafter"/>
</dbReference>
<accession>A0A5C4MBF4</accession>
<dbReference type="Pfam" id="PF00149">
    <property type="entry name" value="Metallophos"/>
    <property type="match status" value="1"/>
</dbReference>
<protein>
    <submittedName>
        <fullName evidence="2">Metallophosphoesterase</fullName>
    </submittedName>
</protein>
<dbReference type="InterPro" id="IPR029052">
    <property type="entry name" value="Metallo-depent_PP-like"/>
</dbReference>
<evidence type="ECO:0000259" key="1">
    <source>
        <dbReference type="Pfam" id="PF00149"/>
    </source>
</evidence>
<sequence>MAAAGAGAVAYGALYERNAFVVREHDLPVLPEGAQPITVLQISDVHMTPGQTRKQRWLRSLAEYEPDLVVNTGDNLAHLDTLPAVLDAYHDLLDVPGVFVFGSNDYYSPTAKNPARYLIGPSGQRRRTPDLPYEEMRAAFTEAGWSDLNNATDRLEVRGVSLAFSGLDDPHVDRDDLDSLPARADGAADLAIAVVHAPYLRALDAFNAKGYPVILAGHTHGGQLRVPGFGALVTNCDIDRARARGLHQHRTAGHDASWLHVSAGCGTSPYAPVRFACRPEATVLRLRPVDSPRN</sequence>
<dbReference type="AlphaFoldDB" id="A0A5C4MBF4"/>
<dbReference type="Gene3D" id="3.60.21.10">
    <property type="match status" value="1"/>
</dbReference>
<dbReference type="GO" id="GO:0016020">
    <property type="term" value="C:membrane"/>
    <property type="evidence" value="ECO:0007669"/>
    <property type="project" value="GOC"/>
</dbReference>
<dbReference type="OrthoDB" id="9780884at2"/>
<proteinExistence type="predicted"/>
<dbReference type="InterPro" id="IPR004843">
    <property type="entry name" value="Calcineurin-like_PHP"/>
</dbReference>
<dbReference type="PANTHER" id="PTHR31302:SF20">
    <property type="entry name" value="CONSERVED PROTEIN"/>
    <property type="match status" value="1"/>
</dbReference>
<feature type="domain" description="Calcineurin-like phosphoesterase" evidence="1">
    <location>
        <begin position="38"/>
        <end position="221"/>
    </location>
</feature>
<dbReference type="GO" id="GO:0009245">
    <property type="term" value="P:lipid A biosynthetic process"/>
    <property type="evidence" value="ECO:0007669"/>
    <property type="project" value="TreeGrafter"/>
</dbReference>
<dbReference type="SUPFAM" id="SSF56300">
    <property type="entry name" value="Metallo-dependent phosphatases"/>
    <property type="match status" value="1"/>
</dbReference>
<gene>
    <name evidence="3" type="ORF">FHE65_04740</name>
    <name evidence="2" type="ORF">FHE65_28275</name>
</gene>
<dbReference type="PANTHER" id="PTHR31302">
    <property type="entry name" value="TRANSMEMBRANE PROTEIN WITH METALLOPHOSPHOESTERASE DOMAIN-RELATED"/>
    <property type="match status" value="1"/>
</dbReference>
<dbReference type="EMBL" id="VDFR01000021">
    <property type="protein sequence ID" value="TNC49757.1"/>
    <property type="molecule type" value="Genomic_DNA"/>
</dbReference>
<dbReference type="Proteomes" id="UP000306740">
    <property type="component" value="Unassembled WGS sequence"/>
</dbReference>
<evidence type="ECO:0000313" key="3">
    <source>
        <dbReference type="EMBL" id="TNC49757.1"/>
    </source>
</evidence>
<evidence type="ECO:0000313" key="4">
    <source>
        <dbReference type="Proteomes" id="UP000306740"/>
    </source>
</evidence>
<dbReference type="InterPro" id="IPR051158">
    <property type="entry name" value="Metallophosphoesterase_sf"/>
</dbReference>
<comment type="caution">
    <text evidence="2">The sequence shown here is derived from an EMBL/GenBank/DDBJ whole genome shotgun (WGS) entry which is preliminary data.</text>
</comment>
<name>A0A5C4MBF4_9ACTN</name>
<evidence type="ECO:0000313" key="2">
    <source>
        <dbReference type="EMBL" id="TNC33959.1"/>
    </source>
</evidence>
<reference evidence="2 4" key="1">
    <citation type="submission" date="2019-05" db="EMBL/GenBank/DDBJ databases">
        <title>Mumia sp. nov., isolated from the intestinal contents of plateau pika (Ochotona curzoniae) in the Qinghai-Tibet plateau of China.</title>
        <authorList>
            <person name="Tian Z."/>
        </authorList>
    </citation>
    <scope>NUCLEOTIDE SEQUENCE [LARGE SCALE GENOMIC DNA]</scope>
    <source>
        <strain evidence="4">527</strain>
        <strain evidence="2">Z527</strain>
    </source>
</reference>